<dbReference type="OrthoDB" id="3798483at2759"/>
<name>A0A6A5TGW5_9PLEO</name>
<dbReference type="EMBL" id="ML977017">
    <property type="protein sequence ID" value="KAF1951410.1"/>
    <property type="molecule type" value="Genomic_DNA"/>
</dbReference>
<proteinExistence type="predicted"/>
<accession>A0A6A5TGW5</accession>
<evidence type="ECO:0000313" key="1">
    <source>
        <dbReference type="EMBL" id="KAF1951410.1"/>
    </source>
</evidence>
<evidence type="ECO:0000313" key="2">
    <source>
        <dbReference type="Proteomes" id="UP000800035"/>
    </source>
</evidence>
<protein>
    <submittedName>
        <fullName evidence="1">Uncharacterized protein</fullName>
    </submittedName>
</protein>
<dbReference type="AlphaFoldDB" id="A0A6A5TGW5"/>
<feature type="non-terminal residue" evidence="1">
    <location>
        <position position="1"/>
    </location>
</feature>
<reference evidence="1" key="1">
    <citation type="journal article" date="2020" name="Stud. Mycol.">
        <title>101 Dothideomycetes genomes: a test case for predicting lifestyles and emergence of pathogens.</title>
        <authorList>
            <person name="Haridas S."/>
            <person name="Albert R."/>
            <person name="Binder M."/>
            <person name="Bloem J."/>
            <person name="Labutti K."/>
            <person name="Salamov A."/>
            <person name="Andreopoulos B."/>
            <person name="Baker S."/>
            <person name="Barry K."/>
            <person name="Bills G."/>
            <person name="Bluhm B."/>
            <person name="Cannon C."/>
            <person name="Castanera R."/>
            <person name="Culley D."/>
            <person name="Daum C."/>
            <person name="Ezra D."/>
            <person name="Gonzalez J."/>
            <person name="Henrissat B."/>
            <person name="Kuo A."/>
            <person name="Liang C."/>
            <person name="Lipzen A."/>
            <person name="Lutzoni F."/>
            <person name="Magnuson J."/>
            <person name="Mondo S."/>
            <person name="Nolan M."/>
            <person name="Ohm R."/>
            <person name="Pangilinan J."/>
            <person name="Park H.-J."/>
            <person name="Ramirez L."/>
            <person name="Alfaro M."/>
            <person name="Sun H."/>
            <person name="Tritt A."/>
            <person name="Yoshinaga Y."/>
            <person name="Zwiers L.-H."/>
            <person name="Turgeon B."/>
            <person name="Goodwin S."/>
            <person name="Spatafora J."/>
            <person name="Crous P."/>
            <person name="Grigoriev I."/>
        </authorList>
    </citation>
    <scope>NUCLEOTIDE SEQUENCE</scope>
    <source>
        <strain evidence="1">CBS 675.92</strain>
    </source>
</reference>
<gene>
    <name evidence="1" type="ORF">CC80DRAFT_424699</name>
</gene>
<keyword evidence="2" id="KW-1185">Reference proteome</keyword>
<dbReference type="Proteomes" id="UP000800035">
    <property type="component" value="Unassembled WGS sequence"/>
</dbReference>
<sequence>EVCYILFNLPLTDCSRTILNVNLRCKEDQPKTYVFQANHQVNDEVIEEDTPQFTKGRSVLVKYKERPLPQARPRILKFYPLYSPKLDREDFSRVKLMLHHLF</sequence>
<organism evidence="1 2">
    <name type="scientific">Byssothecium circinans</name>
    <dbReference type="NCBI Taxonomy" id="147558"/>
    <lineage>
        <taxon>Eukaryota</taxon>
        <taxon>Fungi</taxon>
        <taxon>Dikarya</taxon>
        <taxon>Ascomycota</taxon>
        <taxon>Pezizomycotina</taxon>
        <taxon>Dothideomycetes</taxon>
        <taxon>Pleosporomycetidae</taxon>
        <taxon>Pleosporales</taxon>
        <taxon>Massarineae</taxon>
        <taxon>Massarinaceae</taxon>
        <taxon>Byssothecium</taxon>
    </lineage>
</organism>